<comment type="function">
    <text evidence="2">DNA polymerase III is a complex, multichain enzyme responsible for most of the replicative synthesis in bacteria. The epsilon subunit contain the editing function and is a proofreading 3'-5' exonuclease.</text>
</comment>
<dbReference type="EMBL" id="RGGN01000208">
    <property type="protein sequence ID" value="NCU63302.1"/>
    <property type="molecule type" value="Genomic_DNA"/>
</dbReference>
<dbReference type="CDD" id="cd06127">
    <property type="entry name" value="DEDDh"/>
    <property type="match status" value="1"/>
</dbReference>
<evidence type="ECO:0000313" key="6">
    <source>
        <dbReference type="Proteomes" id="UP000572953"/>
    </source>
</evidence>
<gene>
    <name evidence="5" type="ORF">EBV78_04450</name>
</gene>
<sequence>MDLKFKIDVKIKSYQLLEDQILDELINPERDIPFASRNIHYISDDQVKDKPNIYQLEKKISNFLENTILVGHNVDFDIGFIKKNAAKTSLAVTVKKIPSIDTILLAAGLYPSLESYELSFLCDHFRIKTFDQIRHSALGDAIITARLFLFLLDTAKNRNNVHSIGELINLCKQGRQIHYLMKNFNKIH</sequence>
<accession>A0A845S9X6</accession>
<reference evidence="5 6" key="1">
    <citation type="submission" date="2018-10" db="EMBL/GenBank/DDBJ databases">
        <title>Iterative Subtractive Binning of Freshwater Chronoseries Metagenomes Recovers Nearly Complete Genomes from over Four Hundred Novel Species.</title>
        <authorList>
            <person name="Rodriguez-R L.M."/>
            <person name="Tsementzi D."/>
            <person name="Luo C."/>
            <person name="Konstantinidis K.T."/>
        </authorList>
    </citation>
    <scope>NUCLEOTIDE SEQUENCE [LARGE SCALE GENOMIC DNA]</scope>
    <source>
        <strain evidence="5">WB7_2B_003</strain>
    </source>
</reference>
<evidence type="ECO:0000256" key="3">
    <source>
        <dbReference type="ARBA" id="ARBA00049244"/>
    </source>
</evidence>
<evidence type="ECO:0000256" key="2">
    <source>
        <dbReference type="ARBA" id="ARBA00025483"/>
    </source>
</evidence>
<keyword evidence="5" id="KW-0378">Hydrolase</keyword>
<evidence type="ECO:0000259" key="4">
    <source>
        <dbReference type="SMART" id="SM00479"/>
    </source>
</evidence>
<comment type="catalytic activity">
    <reaction evidence="3">
        <text>DNA(n) + a 2'-deoxyribonucleoside 5'-triphosphate = DNA(n+1) + diphosphate</text>
        <dbReference type="Rhea" id="RHEA:22508"/>
        <dbReference type="Rhea" id="RHEA-COMP:17339"/>
        <dbReference type="Rhea" id="RHEA-COMP:17340"/>
        <dbReference type="ChEBI" id="CHEBI:33019"/>
        <dbReference type="ChEBI" id="CHEBI:61560"/>
        <dbReference type="ChEBI" id="CHEBI:173112"/>
        <dbReference type="EC" id="2.7.7.7"/>
    </reaction>
</comment>
<dbReference type="SMART" id="SM00479">
    <property type="entry name" value="EXOIII"/>
    <property type="match status" value="1"/>
</dbReference>
<dbReference type="Proteomes" id="UP000572953">
    <property type="component" value="Unassembled WGS sequence"/>
</dbReference>
<dbReference type="GO" id="GO:0005829">
    <property type="term" value="C:cytosol"/>
    <property type="evidence" value="ECO:0007669"/>
    <property type="project" value="TreeGrafter"/>
</dbReference>
<organism evidence="5 6">
    <name type="scientific">Candidatus Fonsibacter lacus</name>
    <dbReference type="NCBI Taxonomy" id="2576439"/>
    <lineage>
        <taxon>Bacteria</taxon>
        <taxon>Pseudomonadati</taxon>
        <taxon>Pseudomonadota</taxon>
        <taxon>Alphaproteobacteria</taxon>
        <taxon>Candidatus Pelagibacterales</taxon>
        <taxon>Candidatus Pelagibacterales incertae sedis</taxon>
        <taxon>Candidatus Fonsibacter</taxon>
    </lineage>
</organism>
<dbReference type="PANTHER" id="PTHR30231:SF41">
    <property type="entry name" value="DNA POLYMERASE III SUBUNIT EPSILON"/>
    <property type="match status" value="1"/>
</dbReference>
<dbReference type="PANTHER" id="PTHR30231">
    <property type="entry name" value="DNA POLYMERASE III SUBUNIT EPSILON"/>
    <property type="match status" value="1"/>
</dbReference>
<dbReference type="InterPro" id="IPR012337">
    <property type="entry name" value="RNaseH-like_sf"/>
</dbReference>
<proteinExistence type="predicted"/>
<name>A0A845S9X6_9PROT</name>
<dbReference type="Pfam" id="PF00929">
    <property type="entry name" value="RNase_T"/>
    <property type="match status" value="1"/>
</dbReference>
<dbReference type="EC" id="2.7.7.7" evidence="1"/>
<evidence type="ECO:0000313" key="5">
    <source>
        <dbReference type="EMBL" id="NCU63302.1"/>
    </source>
</evidence>
<dbReference type="GO" id="GO:0003887">
    <property type="term" value="F:DNA-directed DNA polymerase activity"/>
    <property type="evidence" value="ECO:0007669"/>
    <property type="project" value="UniProtKB-EC"/>
</dbReference>
<dbReference type="GO" id="GO:0008408">
    <property type="term" value="F:3'-5' exonuclease activity"/>
    <property type="evidence" value="ECO:0007669"/>
    <property type="project" value="TreeGrafter"/>
</dbReference>
<dbReference type="GO" id="GO:0003677">
    <property type="term" value="F:DNA binding"/>
    <property type="evidence" value="ECO:0007669"/>
    <property type="project" value="InterPro"/>
</dbReference>
<keyword evidence="5" id="KW-0540">Nuclease</keyword>
<dbReference type="InterPro" id="IPR006054">
    <property type="entry name" value="DnaQ"/>
</dbReference>
<evidence type="ECO:0000256" key="1">
    <source>
        <dbReference type="ARBA" id="ARBA00012417"/>
    </source>
</evidence>
<feature type="domain" description="Exonuclease" evidence="4">
    <location>
        <begin position="5"/>
        <end position="157"/>
    </location>
</feature>
<protein>
    <recommendedName>
        <fullName evidence="1">DNA-directed DNA polymerase</fullName>
        <ecNumber evidence="1">2.7.7.7</ecNumber>
    </recommendedName>
</protein>
<dbReference type="InterPro" id="IPR036397">
    <property type="entry name" value="RNaseH_sf"/>
</dbReference>
<dbReference type="InterPro" id="IPR013520">
    <property type="entry name" value="Ribonucl_H"/>
</dbReference>
<dbReference type="GO" id="GO:0045004">
    <property type="term" value="P:DNA replication proofreading"/>
    <property type="evidence" value="ECO:0007669"/>
    <property type="project" value="TreeGrafter"/>
</dbReference>
<comment type="caution">
    <text evidence="5">The sequence shown here is derived from an EMBL/GenBank/DDBJ whole genome shotgun (WGS) entry which is preliminary data.</text>
</comment>
<dbReference type="SUPFAM" id="SSF53098">
    <property type="entry name" value="Ribonuclease H-like"/>
    <property type="match status" value="1"/>
</dbReference>
<dbReference type="NCBIfam" id="TIGR00573">
    <property type="entry name" value="dnaq"/>
    <property type="match status" value="1"/>
</dbReference>
<dbReference type="Gene3D" id="3.30.420.10">
    <property type="entry name" value="Ribonuclease H-like superfamily/Ribonuclease H"/>
    <property type="match status" value="1"/>
</dbReference>
<keyword evidence="5" id="KW-0269">Exonuclease</keyword>
<dbReference type="AlphaFoldDB" id="A0A845S9X6"/>